<organism evidence="2 3">
    <name type="scientific">Limnospira platensis NIES-46</name>
    <dbReference type="NCBI Taxonomy" id="1236695"/>
    <lineage>
        <taxon>Bacteria</taxon>
        <taxon>Bacillati</taxon>
        <taxon>Cyanobacteriota</taxon>
        <taxon>Cyanophyceae</taxon>
        <taxon>Oscillatoriophycideae</taxon>
        <taxon>Oscillatoriales</taxon>
        <taxon>Sirenicapillariaceae</taxon>
        <taxon>Limnospira</taxon>
    </lineage>
</organism>
<evidence type="ECO:0000313" key="3">
    <source>
        <dbReference type="Proteomes" id="UP000326169"/>
    </source>
</evidence>
<keyword evidence="3" id="KW-1185">Reference proteome</keyword>
<sequence length="375" mass="43542">MTQPEIKQITLPPLNITIHADQKVSLEWLHQQPLPVNNQPPSPKLSDHWQQWIAVNKLMDFPDHILVEKMVEQGIDIKLALEAVNQATSHPYLQAGKQFVQLLQKVESMLTIQSQLASLSEVSPSIDRKPWVSRSEFLESYYSQNTPLILTDIMKNWRALELWNPEYLKQNYGQATVEIQAGREADPDYEINLQRHQKTVLFADYIDSVVSGKQTNDYYMVANNRNLDRPELKGLLNDLEIFTEYLDPTQTSGCIFFWYGPAGTVTPLHHDPVNLLLAQVSGRKLVRMIPPYQTPFLYNYIGVFSQVDLENPDYQKYPLFQNVRPMEFILEPGEVIFIPVGWWHHVRSLEPSISVSMTNFVFPNTYEWKYPQVKR</sequence>
<reference evidence="2 3" key="1">
    <citation type="journal article" date="2019" name="J Genomics">
        <title>The Draft Genome of a Hydrogen-producing Cyanobacterium, Arthrospira platensis NIES-46.</title>
        <authorList>
            <person name="Suzuki S."/>
            <person name="Yamaguchi H."/>
            <person name="Kawachi M."/>
        </authorList>
    </citation>
    <scope>NUCLEOTIDE SEQUENCE [LARGE SCALE GENOMIC DNA]</scope>
    <source>
        <strain evidence="2 3">NIES-46</strain>
    </source>
</reference>
<dbReference type="GeneID" id="301683606"/>
<evidence type="ECO:0000259" key="1">
    <source>
        <dbReference type="PROSITE" id="PS51184"/>
    </source>
</evidence>
<comment type="caution">
    <text evidence="2">The sequence shown here is derived from an EMBL/GenBank/DDBJ whole genome shotgun (WGS) entry which is preliminary data.</text>
</comment>
<dbReference type="RefSeq" id="WP_006617901.1">
    <property type="nucleotide sequence ID" value="NZ_BIMW01000104.1"/>
</dbReference>
<dbReference type="Gene3D" id="2.60.120.650">
    <property type="entry name" value="Cupin"/>
    <property type="match status" value="1"/>
</dbReference>
<dbReference type="PANTHER" id="PTHR12461">
    <property type="entry name" value="HYPOXIA-INDUCIBLE FACTOR 1 ALPHA INHIBITOR-RELATED"/>
    <property type="match status" value="1"/>
</dbReference>
<dbReference type="InterPro" id="IPR003347">
    <property type="entry name" value="JmjC_dom"/>
</dbReference>
<name>A0A5M3T789_LIMPL</name>
<dbReference type="InterPro" id="IPR041667">
    <property type="entry name" value="Cupin_8"/>
</dbReference>
<evidence type="ECO:0000313" key="2">
    <source>
        <dbReference type="EMBL" id="GCE94717.1"/>
    </source>
</evidence>
<proteinExistence type="predicted"/>
<accession>A0A5M3T789</accession>
<feature type="domain" description="JmjC" evidence="1">
    <location>
        <begin position="210"/>
        <end position="375"/>
    </location>
</feature>
<protein>
    <submittedName>
        <fullName evidence="2">JmjC domain-containing protein</fullName>
    </submittedName>
</protein>
<dbReference type="PANTHER" id="PTHR12461:SF105">
    <property type="entry name" value="HYPOXIA-INDUCIBLE FACTOR 1-ALPHA INHIBITOR"/>
    <property type="match status" value="1"/>
</dbReference>
<dbReference type="Proteomes" id="UP000326169">
    <property type="component" value="Unassembled WGS sequence"/>
</dbReference>
<dbReference type="EMBL" id="BIMW01000104">
    <property type="protein sequence ID" value="GCE94717.1"/>
    <property type="molecule type" value="Genomic_DNA"/>
</dbReference>
<dbReference type="PROSITE" id="PS51184">
    <property type="entry name" value="JMJC"/>
    <property type="match status" value="1"/>
</dbReference>
<dbReference type="SMART" id="SM00558">
    <property type="entry name" value="JmjC"/>
    <property type="match status" value="1"/>
</dbReference>
<dbReference type="SUPFAM" id="SSF51197">
    <property type="entry name" value="Clavaminate synthase-like"/>
    <property type="match status" value="1"/>
</dbReference>
<gene>
    <name evidence="2" type="ORF">NIES46_27760</name>
</gene>
<dbReference type="Pfam" id="PF13621">
    <property type="entry name" value="Cupin_8"/>
    <property type="match status" value="1"/>
</dbReference>